<feature type="transmembrane region" description="Helical" evidence="14">
    <location>
        <begin position="436"/>
        <end position="460"/>
    </location>
</feature>
<evidence type="ECO:0000256" key="1">
    <source>
        <dbReference type="ARBA" id="ARBA00001947"/>
    </source>
</evidence>
<comment type="similarity">
    <text evidence="3">Belongs to the peptidase M28 family.</text>
</comment>
<keyword evidence="12 14" id="KW-0472">Membrane</keyword>
<dbReference type="FunFam" id="3.40.630.10:FF:000008">
    <property type="entry name" value="Endoplasmic reticulum metallopeptidase 1"/>
    <property type="match status" value="1"/>
</dbReference>
<feature type="non-terminal residue" evidence="17">
    <location>
        <position position="1"/>
    </location>
</feature>
<name>A0A1D1Z883_9ARAE</name>
<evidence type="ECO:0000256" key="14">
    <source>
        <dbReference type="SAM" id="Phobius"/>
    </source>
</evidence>
<evidence type="ECO:0000256" key="13">
    <source>
        <dbReference type="ARBA" id="ARBA00023180"/>
    </source>
</evidence>
<keyword evidence="10 14" id="KW-1133">Transmembrane helix</keyword>
<dbReference type="AlphaFoldDB" id="A0A1D1Z883"/>
<dbReference type="EMBL" id="GDJX01004828">
    <property type="protein sequence ID" value="JAT63108.1"/>
    <property type="molecule type" value="Transcribed_RNA"/>
</dbReference>
<feature type="transmembrane region" description="Helical" evidence="14">
    <location>
        <begin position="541"/>
        <end position="563"/>
    </location>
</feature>
<feature type="transmembrane region" description="Helical" evidence="14">
    <location>
        <begin position="511"/>
        <end position="534"/>
    </location>
</feature>
<reference evidence="17" key="1">
    <citation type="submission" date="2015-07" db="EMBL/GenBank/DDBJ databases">
        <title>Transcriptome Assembly of Anthurium amnicola.</title>
        <authorList>
            <person name="Suzuki J."/>
        </authorList>
    </citation>
    <scope>NUCLEOTIDE SEQUENCE</scope>
</reference>
<dbReference type="InterPro" id="IPR053973">
    <property type="entry name" value="ERMP1-like_C"/>
</dbReference>
<feature type="transmembrane region" description="Helical" evidence="14">
    <location>
        <begin position="648"/>
        <end position="667"/>
    </location>
</feature>
<evidence type="ECO:0000256" key="12">
    <source>
        <dbReference type="ARBA" id="ARBA00023136"/>
    </source>
</evidence>
<feature type="transmembrane region" description="Helical" evidence="14">
    <location>
        <begin position="575"/>
        <end position="598"/>
    </location>
</feature>
<feature type="transmembrane region" description="Helical" evidence="14">
    <location>
        <begin position="610"/>
        <end position="636"/>
    </location>
</feature>
<evidence type="ECO:0000256" key="4">
    <source>
        <dbReference type="ARBA" id="ARBA00022670"/>
    </source>
</evidence>
<dbReference type="PANTHER" id="PTHR12147">
    <property type="entry name" value="METALLOPEPTIDASE M28 FAMILY MEMBER"/>
    <property type="match status" value="1"/>
</dbReference>
<accession>A0A1D1Z883</accession>
<evidence type="ECO:0000256" key="3">
    <source>
        <dbReference type="ARBA" id="ARBA00010918"/>
    </source>
</evidence>
<dbReference type="GO" id="GO:0006508">
    <property type="term" value="P:proteolysis"/>
    <property type="evidence" value="ECO:0007669"/>
    <property type="project" value="UniProtKB-KW"/>
</dbReference>
<feature type="transmembrane region" description="Helical" evidence="14">
    <location>
        <begin position="472"/>
        <end position="491"/>
    </location>
</feature>
<feature type="transmembrane region" description="Helical" evidence="14">
    <location>
        <begin position="397"/>
        <end position="416"/>
    </location>
</feature>
<comment type="subcellular location">
    <subcellularLocation>
        <location evidence="2">Endoplasmic reticulum membrane</location>
        <topology evidence="2">Multi-pass membrane protein</topology>
    </subcellularLocation>
</comment>
<dbReference type="GO" id="GO:0008235">
    <property type="term" value="F:metalloexopeptidase activity"/>
    <property type="evidence" value="ECO:0007669"/>
    <property type="project" value="InterPro"/>
</dbReference>
<keyword evidence="7" id="KW-0378">Hydrolase</keyword>
<keyword evidence="6" id="KW-0479">Metal-binding</keyword>
<keyword evidence="5 14" id="KW-0812">Transmembrane</keyword>
<dbReference type="Pfam" id="PF04389">
    <property type="entry name" value="Peptidase_M28"/>
    <property type="match status" value="1"/>
</dbReference>
<keyword evidence="11" id="KW-0482">Metalloprotease</keyword>
<evidence type="ECO:0000256" key="11">
    <source>
        <dbReference type="ARBA" id="ARBA00023049"/>
    </source>
</evidence>
<evidence type="ECO:0000256" key="9">
    <source>
        <dbReference type="ARBA" id="ARBA00022833"/>
    </source>
</evidence>
<feature type="domain" description="Endoplasmic reticulum metallopeptidase 1-like C-terminal" evidence="16">
    <location>
        <begin position="673"/>
        <end position="895"/>
    </location>
</feature>
<evidence type="ECO:0000256" key="5">
    <source>
        <dbReference type="ARBA" id="ARBA00022692"/>
    </source>
</evidence>
<keyword evidence="4" id="KW-0645">Protease</keyword>
<organism evidence="17">
    <name type="scientific">Anthurium amnicola</name>
    <dbReference type="NCBI Taxonomy" id="1678845"/>
    <lineage>
        <taxon>Eukaryota</taxon>
        <taxon>Viridiplantae</taxon>
        <taxon>Streptophyta</taxon>
        <taxon>Embryophyta</taxon>
        <taxon>Tracheophyta</taxon>
        <taxon>Spermatophyta</taxon>
        <taxon>Magnoliopsida</taxon>
        <taxon>Liliopsida</taxon>
        <taxon>Araceae</taxon>
        <taxon>Pothoideae</taxon>
        <taxon>Potheae</taxon>
        <taxon>Anthurium</taxon>
    </lineage>
</organism>
<evidence type="ECO:0000256" key="8">
    <source>
        <dbReference type="ARBA" id="ARBA00022824"/>
    </source>
</evidence>
<comment type="cofactor">
    <cofactor evidence="1">
        <name>Zn(2+)</name>
        <dbReference type="ChEBI" id="CHEBI:29105"/>
    </cofactor>
</comment>
<dbReference type="CDD" id="cd03875">
    <property type="entry name" value="M28_Fxna_like"/>
    <property type="match status" value="1"/>
</dbReference>
<dbReference type="Pfam" id="PF22248">
    <property type="entry name" value="ERMP1_C"/>
    <property type="match status" value="1"/>
</dbReference>
<sequence>ARSLARLLLRHLRGRQRGSPRRRGRGGMGLRWWSSGDAAAFKCLLALAAMYGAMSYVAYTIVHLRHVRPVGLDAAPDAFSEARAIEHVRYLTVDIDGRQVGRPGLVEAARYIKKQLEMIKERAGPGYRVEIDEMSVAGSFNMMFLRHSLSLGYRNHTNILVRISSADSKDTEPSVLVNGHFDSPLSSPGAGDCGSCVASMLELARLIVDSRWMPPQPVIFLFNGAEEVFLLGSHGFMKTHEWANSIGAFINVEASGSGGLDLVCQSGPGSWPSLVYAQSAVYPMAQSAAQDVFGMIPGDTDYRIFAKDYGGIPGLDIIFVLGGYYYHTSYDTLERLLPGSIQARGENLYSLIKAFTRSSMLQNTEDRLSVAENGPENDRAVYFDYLSWFMIFYSARVALVLHTLPVVLFLLMPLLLNFPQFSANSFLSFLDLTKGMLFHAIGIILAIVIPIVFAVLRLLFSSYAMSWFARPYLAFLMFVPCSVIGLLIPRITWGSFPLSQNASFRKVSEEVLFVEACFWGAFGLYGFISAAFLIAGLRGGFLTFLHAACMLPAWFSFCVSSKYFGHRSFRSLAGYVVLLVPSLLYPVYFGGFLVQFVIEKMGMMGSLPHPYGFFIPDIVVAAVIGLITGWCVGPLLPVVGHWLARSSVVQFLLQVCVVAMALSSQFFPYSTAAPKRAVFQHTFLTADSGKFVESSYEFSVVDANSLGFLFKYSPEVAKILKVDSEFSLEHSSHSDPSAWVALFPISFLFSGSLKFPAQGNDISHHYKYMPHLSHLSVAESSRGARKVHLELHLGSLKEVWGAVLNITGPLSNWSFADNRLPETERINGGPPSYICRLSGRSDENWIFWLEANSSEALRVDLAVLDQYLVDDSKRLKSLFPSWVDVVAYSSFLSSYYF</sequence>
<dbReference type="GO" id="GO:0046872">
    <property type="term" value="F:metal ion binding"/>
    <property type="evidence" value="ECO:0007669"/>
    <property type="project" value="UniProtKB-KW"/>
</dbReference>
<dbReference type="InterPro" id="IPR007484">
    <property type="entry name" value="Peptidase_M28"/>
</dbReference>
<dbReference type="PANTHER" id="PTHR12147:SF22">
    <property type="entry name" value="ENDOPLASMIC RETICULUM METALLOPEPTIDASE 1"/>
    <property type="match status" value="1"/>
</dbReference>
<dbReference type="InterPro" id="IPR048024">
    <property type="entry name" value="Fxna-like_M28_dom"/>
</dbReference>
<proteinExistence type="inferred from homology"/>
<protein>
    <submittedName>
        <fullName evidence="17">Endoplasmic reticulum metallopeptidase 1</fullName>
    </submittedName>
</protein>
<keyword evidence="9" id="KW-0862">Zinc</keyword>
<evidence type="ECO:0000256" key="2">
    <source>
        <dbReference type="ARBA" id="ARBA00004477"/>
    </source>
</evidence>
<dbReference type="InterPro" id="IPR045175">
    <property type="entry name" value="M28_fam"/>
</dbReference>
<dbReference type="Gene3D" id="3.40.630.10">
    <property type="entry name" value="Zn peptidases"/>
    <property type="match status" value="1"/>
</dbReference>
<evidence type="ECO:0000256" key="7">
    <source>
        <dbReference type="ARBA" id="ARBA00022801"/>
    </source>
</evidence>
<dbReference type="GO" id="GO:0005789">
    <property type="term" value="C:endoplasmic reticulum membrane"/>
    <property type="evidence" value="ECO:0007669"/>
    <property type="project" value="UniProtKB-SubCell"/>
</dbReference>
<dbReference type="SUPFAM" id="SSF53187">
    <property type="entry name" value="Zn-dependent exopeptidases"/>
    <property type="match status" value="1"/>
</dbReference>
<evidence type="ECO:0000259" key="15">
    <source>
        <dbReference type="Pfam" id="PF04389"/>
    </source>
</evidence>
<evidence type="ECO:0000256" key="10">
    <source>
        <dbReference type="ARBA" id="ARBA00022989"/>
    </source>
</evidence>
<feature type="domain" description="Peptidase M28" evidence="15">
    <location>
        <begin position="158"/>
        <end position="350"/>
    </location>
</feature>
<gene>
    <name evidence="17" type="primary">Ermp1_0</name>
    <name evidence="17" type="ORF">g.51669</name>
</gene>
<evidence type="ECO:0000256" key="6">
    <source>
        <dbReference type="ARBA" id="ARBA00022723"/>
    </source>
</evidence>
<evidence type="ECO:0000313" key="17">
    <source>
        <dbReference type="EMBL" id="JAT63108.1"/>
    </source>
</evidence>
<keyword evidence="8" id="KW-0256">Endoplasmic reticulum</keyword>
<keyword evidence="13" id="KW-0325">Glycoprotein</keyword>
<evidence type="ECO:0000259" key="16">
    <source>
        <dbReference type="Pfam" id="PF22248"/>
    </source>
</evidence>